<gene>
    <name evidence="2" type="ORF">V5E97_09780</name>
</gene>
<dbReference type="Gene3D" id="3.40.80.10">
    <property type="entry name" value="Peptidoglycan recognition protein-like"/>
    <property type="match status" value="1"/>
</dbReference>
<dbReference type="EMBL" id="CP155447">
    <property type="protein sequence ID" value="XBH06304.1"/>
    <property type="molecule type" value="Genomic_DNA"/>
</dbReference>
<organism evidence="2">
    <name type="scientific">Singulisphaera sp. Ch08</name>
    <dbReference type="NCBI Taxonomy" id="3120278"/>
    <lineage>
        <taxon>Bacteria</taxon>
        <taxon>Pseudomonadati</taxon>
        <taxon>Planctomycetota</taxon>
        <taxon>Planctomycetia</taxon>
        <taxon>Isosphaerales</taxon>
        <taxon>Isosphaeraceae</taxon>
        <taxon>Singulisphaera</taxon>
    </lineage>
</organism>
<sequence>MAIYANATREPGNNAGNYLGGPWRIVWHTTETNTAQEAIALFRQHNSWPHFTLDENQVFQHVDTDQAARALENAPGGVQTNRWHAVQIELVAHAAQAKPPALLVRAARLARWLERTHGIPQLWPNGFPLPPLNGNDPGGHNRDANTWRTQGGHYGHCHVPENHHWDPGLIDITALMAPDPVLGDFPLPPPGIGYA</sequence>
<feature type="domain" description="N-acetylmuramoyl-L-alanine amidase" evidence="1">
    <location>
        <begin position="24"/>
        <end position="168"/>
    </location>
</feature>
<evidence type="ECO:0000313" key="2">
    <source>
        <dbReference type="EMBL" id="XBH06304.1"/>
    </source>
</evidence>
<keyword evidence="2" id="KW-0378">Hydrolase</keyword>
<dbReference type="GO" id="GO:0009253">
    <property type="term" value="P:peptidoglycan catabolic process"/>
    <property type="evidence" value="ECO:0007669"/>
    <property type="project" value="InterPro"/>
</dbReference>
<dbReference type="RefSeq" id="WP_406699155.1">
    <property type="nucleotide sequence ID" value="NZ_CP155447.1"/>
</dbReference>
<dbReference type="Pfam" id="PF01510">
    <property type="entry name" value="Amidase_2"/>
    <property type="match status" value="1"/>
</dbReference>
<protein>
    <submittedName>
        <fullName evidence="2">N-acetylmuramoyl-L-alanine amidase</fullName>
        <ecNumber evidence="2">3.5.1.28</ecNumber>
    </submittedName>
</protein>
<proteinExistence type="predicted"/>
<dbReference type="SUPFAM" id="SSF55846">
    <property type="entry name" value="N-acetylmuramoyl-L-alanine amidase-like"/>
    <property type="match status" value="1"/>
</dbReference>
<reference evidence="2" key="1">
    <citation type="submission" date="2024-05" db="EMBL/GenBank/DDBJ databases">
        <title>Planctomycetes of the genus Singulisphaera possess chitinolytic capabilities.</title>
        <authorList>
            <person name="Ivanova A."/>
        </authorList>
    </citation>
    <scope>NUCLEOTIDE SEQUENCE</scope>
    <source>
        <strain evidence="2">Ch08T</strain>
    </source>
</reference>
<accession>A0AAU7CLM4</accession>
<evidence type="ECO:0000259" key="1">
    <source>
        <dbReference type="Pfam" id="PF01510"/>
    </source>
</evidence>
<name>A0AAU7CLM4_9BACT</name>
<dbReference type="AlphaFoldDB" id="A0AAU7CLM4"/>
<dbReference type="InterPro" id="IPR036505">
    <property type="entry name" value="Amidase/PGRP_sf"/>
</dbReference>
<dbReference type="InterPro" id="IPR002502">
    <property type="entry name" value="Amidase_domain"/>
</dbReference>
<dbReference type="GO" id="GO:0008745">
    <property type="term" value="F:N-acetylmuramoyl-L-alanine amidase activity"/>
    <property type="evidence" value="ECO:0007669"/>
    <property type="project" value="UniProtKB-EC"/>
</dbReference>
<dbReference type="EC" id="3.5.1.28" evidence="2"/>